<proteinExistence type="predicted"/>
<evidence type="ECO:0000313" key="1">
    <source>
        <dbReference type="EMBL" id="KAI0053964.1"/>
    </source>
</evidence>
<evidence type="ECO:0000313" key="2">
    <source>
        <dbReference type="Proteomes" id="UP000814033"/>
    </source>
</evidence>
<gene>
    <name evidence="1" type="ORF">FA95DRAFT_22546</name>
</gene>
<protein>
    <submittedName>
        <fullName evidence="1">Uncharacterized protein</fullName>
    </submittedName>
</protein>
<dbReference type="EMBL" id="MU275838">
    <property type="protein sequence ID" value="KAI0053964.1"/>
    <property type="molecule type" value="Genomic_DNA"/>
</dbReference>
<sequence length="354" mass="38191">MSSTPMAYSTANWHWKNKTVTPWAKAWFERELVTVEVKGTSPEGAVVAVERVVDVEGDAEIGRRKSKLITIYDCRVVLDWKASAADGTEASGKLVIPEVSHEITLDGLSDYVYEWSLTSEASPTAKALYALAKLKLPTALEAKFTAFPADLVETHGKDIIVGSTEASRTASPAPASTASAAGTSAQPSVTKAAPKVNTSKVEVEGTFQASASDLFGLLTDEKRIPMWSRAPAKSEAKADTEYSLFGGGVRGKYVSLTPSKEIKQTWSLQSPTWPSGHEATLTTTLDQSTDSTKVTLSLEGVPTGMEDELRRNLEGYYIHGFKSIGFGVLSKLPRPASPRSFRRCQGLRGQNIEA</sequence>
<name>A0ACB8SBI5_9AGAM</name>
<reference evidence="1" key="1">
    <citation type="submission" date="2021-02" db="EMBL/GenBank/DDBJ databases">
        <authorList>
            <consortium name="DOE Joint Genome Institute"/>
            <person name="Ahrendt S."/>
            <person name="Looney B.P."/>
            <person name="Miyauchi S."/>
            <person name="Morin E."/>
            <person name="Drula E."/>
            <person name="Courty P.E."/>
            <person name="Chicoki N."/>
            <person name="Fauchery L."/>
            <person name="Kohler A."/>
            <person name="Kuo A."/>
            <person name="Labutti K."/>
            <person name="Pangilinan J."/>
            <person name="Lipzen A."/>
            <person name="Riley R."/>
            <person name="Andreopoulos W."/>
            <person name="He G."/>
            <person name="Johnson J."/>
            <person name="Barry K.W."/>
            <person name="Grigoriev I.V."/>
            <person name="Nagy L."/>
            <person name="Hibbett D."/>
            <person name="Henrissat B."/>
            <person name="Matheny P.B."/>
            <person name="Labbe J."/>
            <person name="Martin F."/>
        </authorList>
    </citation>
    <scope>NUCLEOTIDE SEQUENCE</scope>
    <source>
        <strain evidence="1">FP105234-sp</strain>
    </source>
</reference>
<accession>A0ACB8SBI5</accession>
<dbReference type="Proteomes" id="UP000814033">
    <property type="component" value="Unassembled WGS sequence"/>
</dbReference>
<organism evidence="1 2">
    <name type="scientific">Auriscalpium vulgare</name>
    <dbReference type="NCBI Taxonomy" id="40419"/>
    <lineage>
        <taxon>Eukaryota</taxon>
        <taxon>Fungi</taxon>
        <taxon>Dikarya</taxon>
        <taxon>Basidiomycota</taxon>
        <taxon>Agaricomycotina</taxon>
        <taxon>Agaricomycetes</taxon>
        <taxon>Russulales</taxon>
        <taxon>Auriscalpiaceae</taxon>
        <taxon>Auriscalpium</taxon>
    </lineage>
</organism>
<comment type="caution">
    <text evidence="1">The sequence shown here is derived from an EMBL/GenBank/DDBJ whole genome shotgun (WGS) entry which is preliminary data.</text>
</comment>
<keyword evidence="2" id="KW-1185">Reference proteome</keyword>
<reference evidence="1" key="2">
    <citation type="journal article" date="2022" name="New Phytol.">
        <title>Evolutionary transition to the ectomycorrhizal habit in the genomes of a hyperdiverse lineage of mushroom-forming fungi.</title>
        <authorList>
            <person name="Looney B."/>
            <person name="Miyauchi S."/>
            <person name="Morin E."/>
            <person name="Drula E."/>
            <person name="Courty P.E."/>
            <person name="Kohler A."/>
            <person name="Kuo A."/>
            <person name="LaButti K."/>
            <person name="Pangilinan J."/>
            <person name="Lipzen A."/>
            <person name="Riley R."/>
            <person name="Andreopoulos W."/>
            <person name="He G."/>
            <person name="Johnson J."/>
            <person name="Nolan M."/>
            <person name="Tritt A."/>
            <person name="Barry K.W."/>
            <person name="Grigoriev I.V."/>
            <person name="Nagy L.G."/>
            <person name="Hibbett D."/>
            <person name="Henrissat B."/>
            <person name="Matheny P.B."/>
            <person name="Labbe J."/>
            <person name="Martin F.M."/>
        </authorList>
    </citation>
    <scope>NUCLEOTIDE SEQUENCE</scope>
    <source>
        <strain evidence="1">FP105234-sp</strain>
    </source>
</reference>